<reference evidence="3" key="1">
    <citation type="submission" date="2016-11" db="UniProtKB">
        <authorList>
            <consortium name="WormBaseParasite"/>
        </authorList>
    </citation>
    <scope>IDENTIFICATION</scope>
</reference>
<name>A0A1I8BEY3_MELHA</name>
<dbReference type="Proteomes" id="UP000095281">
    <property type="component" value="Unplaced"/>
</dbReference>
<evidence type="ECO:0000313" key="2">
    <source>
        <dbReference type="Proteomes" id="UP000095281"/>
    </source>
</evidence>
<protein>
    <submittedName>
        <fullName evidence="3">MYND-type domain-containing protein</fullName>
    </submittedName>
</protein>
<evidence type="ECO:0000313" key="3">
    <source>
        <dbReference type="WBParaSite" id="MhA1_Contig213.frz3.gene33"/>
    </source>
</evidence>
<feature type="compositionally biased region" description="Polar residues" evidence="1">
    <location>
        <begin position="283"/>
        <end position="299"/>
    </location>
</feature>
<feature type="region of interest" description="Disordered" evidence="1">
    <location>
        <begin position="270"/>
        <end position="300"/>
    </location>
</feature>
<organism evidence="2 3">
    <name type="scientific">Meloidogyne hapla</name>
    <name type="common">Root-knot nematode worm</name>
    <dbReference type="NCBI Taxonomy" id="6305"/>
    <lineage>
        <taxon>Eukaryota</taxon>
        <taxon>Metazoa</taxon>
        <taxon>Ecdysozoa</taxon>
        <taxon>Nematoda</taxon>
        <taxon>Chromadorea</taxon>
        <taxon>Rhabditida</taxon>
        <taxon>Tylenchina</taxon>
        <taxon>Tylenchomorpha</taxon>
        <taxon>Tylenchoidea</taxon>
        <taxon>Meloidogynidae</taxon>
        <taxon>Meloidogyninae</taxon>
        <taxon>Meloidogyne</taxon>
    </lineage>
</organism>
<dbReference type="AlphaFoldDB" id="A0A1I8BEY3"/>
<proteinExistence type="predicted"/>
<evidence type="ECO:0000256" key="1">
    <source>
        <dbReference type="SAM" id="MobiDB-lite"/>
    </source>
</evidence>
<accession>A0A1I8BEY3</accession>
<sequence>MDNRLSIGTSGSLTNIGTLSPVVMFDWIRNEIQQLQADQTTRIFAQALERQSDRVLQIMRSTFENKGFFIMNVFINKNSSGDDVSKIMLACVSNFTRNKNQKLQDFDDFVLISHYLWKLLCKVVAWKVKRSQNGRSFNDAKKDEYIDINKDNSAITYAGIPYNHAILKTSKRPVVTLGTYSDRPLAELSEDEMDDEDDESLIKIPSRKLTKDVNYKGLQNYPKPIKTKDESSSQRVTTKQLWANEKPSNDQVSIFLAFLNLSVSKTNLRENASTEGQRHQLHGISSDTTQNDEPTNCDNVSDIDDDRYLRASLREESLDDLFSNDKAPENPNETHIIYGAENTNEDQNVSEVATDVKKELVSDTEEEGAEAIEEQLDEQQRNLQNSIIFVKQEVENDELSNNGDMESAQVNNSVIIYYPTENQESSSASSPTDPLPDLHQDIPPAPVNLRLVQLSAMGTSSSSSAHSQNQPLKWDFRNKSTVSAKAKAASKVTREVVIDSSCSNTDIESEGVNLKRQRLDSGFLLCCFLIFFSIVEQEISQSQTREAKHALVDDAYSEFSVVPQQSKLPWHVSPTLFSTNGVNGTTETIAAASSSSNKTGYSSKIKKVDFCLDRTAVYNFVIDEGNVIKRYNYVEECKVHVPGSTSFLKRPLGYIPRLAPPRHRKLTSKLQDDIRTLVSEVMLRAKQVVDQNSMGDINIAPAERLCRISRLFVTDSMLAGVDDEVFRNMFVFRLDFHKNMDMFIAQLDALRQLIFNQLCAFEFSYIFILYGYDLINQDGKPSLDSTRKLKSWFEDNLVGYNLQKTKDDCVYQYSIPQFVVITLPEIGSKAEQIKEYNNELRILVQNKHGEPNGNFKDFILLDWAQFMTENVSNSDELAFKVLVRKLAEFGVLFK</sequence>
<dbReference type="WBParaSite" id="MhA1_Contig213.frz3.gene33">
    <property type="protein sequence ID" value="MhA1_Contig213.frz3.gene33"/>
    <property type="gene ID" value="MhA1_Contig213.frz3.gene33"/>
</dbReference>
<keyword evidence="2" id="KW-1185">Reference proteome</keyword>